<evidence type="ECO:0000256" key="8">
    <source>
        <dbReference type="RuleBase" id="RU361160"/>
    </source>
</evidence>
<dbReference type="InterPro" id="IPR020830">
    <property type="entry name" value="GlycerAld_3-P_DH_AS"/>
</dbReference>
<protein>
    <recommendedName>
        <fullName evidence="8">Glyceraldehyde-3-phosphate dehydrogenase</fullName>
        <ecNumber evidence="8">1.2.1.-</ecNumber>
    </recommendedName>
</protein>
<dbReference type="InParanoid" id="B2A0W2"/>
<dbReference type="GO" id="GO:0051287">
    <property type="term" value="F:NAD binding"/>
    <property type="evidence" value="ECO:0007669"/>
    <property type="project" value="InterPro"/>
</dbReference>
<feature type="domain" description="Glyceraldehyde 3-phosphate dehydrogenase NAD(P) binding" evidence="9">
    <location>
        <begin position="2"/>
        <end position="151"/>
    </location>
</feature>
<dbReference type="Pfam" id="PF00044">
    <property type="entry name" value="Gp_dh_N"/>
    <property type="match status" value="1"/>
</dbReference>
<gene>
    <name evidence="10" type="ordered locus">Nther_2427</name>
</gene>
<organism evidence="10 11">
    <name type="scientific">Natranaerobius thermophilus (strain ATCC BAA-1301 / DSM 18059 / JW/NM-WN-LF)</name>
    <dbReference type="NCBI Taxonomy" id="457570"/>
    <lineage>
        <taxon>Bacteria</taxon>
        <taxon>Bacillati</taxon>
        <taxon>Bacillota</taxon>
        <taxon>Clostridia</taxon>
        <taxon>Natranaerobiales</taxon>
        <taxon>Natranaerobiaceae</taxon>
        <taxon>Natranaerobius</taxon>
    </lineage>
</organism>
<dbReference type="NCBIfam" id="TIGR01534">
    <property type="entry name" value="GAPDH-I"/>
    <property type="match status" value="1"/>
</dbReference>
<keyword evidence="5" id="KW-0520">NAD</keyword>
<dbReference type="EC" id="1.2.1.-" evidence="8"/>
<keyword evidence="11" id="KW-1185">Reference proteome</keyword>
<accession>B2A0W2</accession>
<dbReference type="KEGG" id="nth:Nther_2427"/>
<dbReference type="InterPro" id="IPR020829">
    <property type="entry name" value="GlycerAld_3-P_DH_cat"/>
</dbReference>
<dbReference type="PIRSF" id="PIRSF000149">
    <property type="entry name" value="GAP_DH"/>
    <property type="match status" value="1"/>
</dbReference>
<dbReference type="Proteomes" id="UP000001683">
    <property type="component" value="Chromosome"/>
</dbReference>
<evidence type="ECO:0000256" key="2">
    <source>
        <dbReference type="ARBA" id="ARBA00023002"/>
    </source>
</evidence>
<feature type="binding site" evidence="5">
    <location>
        <position position="119"/>
    </location>
    <ligand>
        <name>NAD(+)</name>
        <dbReference type="ChEBI" id="CHEBI:57540"/>
    </ligand>
</feature>
<dbReference type="GO" id="GO:0006006">
    <property type="term" value="P:glucose metabolic process"/>
    <property type="evidence" value="ECO:0007669"/>
    <property type="project" value="InterPro"/>
</dbReference>
<dbReference type="EMBL" id="CP001034">
    <property type="protein sequence ID" value="ACB85992.1"/>
    <property type="molecule type" value="Genomic_DNA"/>
</dbReference>
<comment type="similarity">
    <text evidence="1 7">Belongs to the glyceraldehyde-3-phosphate dehydrogenase family.</text>
</comment>
<dbReference type="PANTHER" id="PTHR43148">
    <property type="entry name" value="GLYCERALDEHYDE-3-PHOSPHATE DEHYDROGENASE 2"/>
    <property type="match status" value="1"/>
</dbReference>
<keyword evidence="2 8" id="KW-0560">Oxidoreductase</keyword>
<dbReference type="CDD" id="cd18126">
    <property type="entry name" value="GAPDH_I_C"/>
    <property type="match status" value="1"/>
</dbReference>
<feature type="binding site" evidence="5">
    <location>
        <position position="77"/>
    </location>
    <ligand>
        <name>NAD(+)</name>
        <dbReference type="ChEBI" id="CHEBI:57540"/>
    </ligand>
</feature>
<dbReference type="InterPro" id="IPR036291">
    <property type="entry name" value="NAD(P)-bd_dom_sf"/>
</dbReference>
<dbReference type="FunCoup" id="B2A0W2">
    <property type="interactions" value="365"/>
</dbReference>
<dbReference type="STRING" id="457570.Nther_2427"/>
<dbReference type="SUPFAM" id="SSF51735">
    <property type="entry name" value="NAD(P)-binding Rossmann-fold domains"/>
    <property type="match status" value="1"/>
</dbReference>
<dbReference type="InterPro" id="IPR006424">
    <property type="entry name" value="Glyceraldehyde-3-P_DH_1"/>
</dbReference>
<evidence type="ECO:0000256" key="6">
    <source>
        <dbReference type="PIRSR" id="PIRSR000149-4"/>
    </source>
</evidence>
<feature type="binding site" evidence="4">
    <location>
        <position position="181"/>
    </location>
    <ligand>
        <name>D-glyceraldehyde 3-phosphate</name>
        <dbReference type="ChEBI" id="CHEBI:59776"/>
    </ligand>
</feature>
<feature type="binding site" evidence="5">
    <location>
        <begin position="11"/>
        <end position="12"/>
    </location>
    <ligand>
        <name>NAD(+)</name>
        <dbReference type="ChEBI" id="CHEBI:57540"/>
    </ligand>
</feature>
<feature type="site" description="Activates thiol group during catalysis" evidence="6">
    <location>
        <position position="178"/>
    </location>
</feature>
<feature type="binding site" evidence="5">
    <location>
        <position position="314"/>
    </location>
    <ligand>
        <name>NAD(+)</name>
        <dbReference type="ChEBI" id="CHEBI:57540"/>
    </ligand>
</feature>
<dbReference type="eggNOG" id="COG0057">
    <property type="taxonomic scope" value="Bacteria"/>
</dbReference>
<reference evidence="10 11" key="1">
    <citation type="submission" date="2008-04" db="EMBL/GenBank/DDBJ databases">
        <title>Complete sequence of chromosome of Natranaerobius thermophilus JW/NM-WN-LF.</title>
        <authorList>
            <consortium name="US DOE Joint Genome Institute"/>
            <person name="Copeland A."/>
            <person name="Lucas S."/>
            <person name="Lapidus A."/>
            <person name="Glavina del Rio T."/>
            <person name="Dalin E."/>
            <person name="Tice H."/>
            <person name="Bruce D."/>
            <person name="Goodwin L."/>
            <person name="Pitluck S."/>
            <person name="Chertkov O."/>
            <person name="Brettin T."/>
            <person name="Detter J.C."/>
            <person name="Han C."/>
            <person name="Kuske C.R."/>
            <person name="Schmutz J."/>
            <person name="Larimer F."/>
            <person name="Land M."/>
            <person name="Hauser L."/>
            <person name="Kyrpides N."/>
            <person name="Lykidis A."/>
            <person name="Mesbah N.M."/>
            <person name="Wiegel J."/>
        </authorList>
    </citation>
    <scope>NUCLEOTIDE SEQUENCE [LARGE SCALE GENOMIC DNA]</scope>
    <source>
        <strain evidence="11">ATCC BAA-1301 / DSM 18059 / JW/NM-WN-LF</strain>
    </source>
</reference>
<dbReference type="InterPro" id="IPR020831">
    <property type="entry name" value="GlycerAld/Erythrose_P_DH"/>
</dbReference>
<dbReference type="AlphaFoldDB" id="B2A0W2"/>
<dbReference type="PROSITE" id="PS00071">
    <property type="entry name" value="GAPDH"/>
    <property type="match status" value="1"/>
</dbReference>
<evidence type="ECO:0000256" key="5">
    <source>
        <dbReference type="PIRSR" id="PIRSR000149-3"/>
    </source>
</evidence>
<evidence type="ECO:0000313" key="11">
    <source>
        <dbReference type="Proteomes" id="UP000001683"/>
    </source>
</evidence>
<dbReference type="InterPro" id="IPR020828">
    <property type="entry name" value="GlycerAld_3-P_DH_NAD(P)-bd"/>
</dbReference>
<dbReference type="FunFam" id="3.40.50.720:FF:000001">
    <property type="entry name" value="Glyceraldehyde-3-phosphate dehydrogenase"/>
    <property type="match status" value="1"/>
</dbReference>
<feature type="binding site" evidence="4">
    <location>
        <position position="232"/>
    </location>
    <ligand>
        <name>D-glyceraldehyde 3-phosphate</name>
        <dbReference type="ChEBI" id="CHEBI:59776"/>
    </ligand>
</feature>
<dbReference type="SUPFAM" id="SSF55347">
    <property type="entry name" value="Glyceraldehyde-3-phosphate dehydrogenase-like, C-terminal domain"/>
    <property type="match status" value="1"/>
</dbReference>
<dbReference type="Gene3D" id="3.30.360.10">
    <property type="entry name" value="Dihydrodipicolinate Reductase, domain 2"/>
    <property type="match status" value="1"/>
</dbReference>
<dbReference type="HOGENOM" id="CLU_030140_0_2_9"/>
<sequence length="333" mass="36877">MVKIGVNGFGRIARAVIRIAHYREDVEVVAVNSDRDPELLAHLLKYDSLYGELSEDVTPGKDYLMVGDNKINLLGDRNPENLNWDDYDVEVVIEATGKFRDRNDAQKHLGDKVKRVVISAPGKNEDLTVVMGVNEQNFDPDRHFVLSNASCTTNCLAPLVKVLDENFGVSKGMMTTVHSYTMDQQLLDGSHKDIRRARAANLSIIPTTTGAAKAVSKVLPHLEGRLDGMAFRVPTPTVSTVDLVANLNKNTSKEEINEAFREASQSKLKGILDYTDLPLVSADYTGNPHSTIIDGLSTGMVDDNMVKVIAWYDNEWGYSERTVDLCSYISQKS</sequence>
<name>B2A0W2_NATTJ</name>
<evidence type="ECO:0000256" key="3">
    <source>
        <dbReference type="PIRSR" id="PIRSR000149-1"/>
    </source>
</evidence>
<dbReference type="SMART" id="SM00846">
    <property type="entry name" value="Gp_dh_N"/>
    <property type="match status" value="1"/>
</dbReference>
<dbReference type="Pfam" id="PF02800">
    <property type="entry name" value="Gp_dh_C"/>
    <property type="match status" value="1"/>
</dbReference>
<feature type="binding site" evidence="4">
    <location>
        <begin position="209"/>
        <end position="210"/>
    </location>
    <ligand>
        <name>D-glyceraldehyde 3-phosphate</name>
        <dbReference type="ChEBI" id="CHEBI:59776"/>
    </ligand>
</feature>
<dbReference type="GO" id="GO:0016620">
    <property type="term" value="F:oxidoreductase activity, acting on the aldehyde or oxo group of donors, NAD or NADP as acceptor"/>
    <property type="evidence" value="ECO:0007669"/>
    <property type="project" value="InterPro"/>
</dbReference>
<proteinExistence type="inferred from homology"/>
<dbReference type="PRINTS" id="PR00078">
    <property type="entry name" value="G3PDHDRGNASE"/>
</dbReference>
<evidence type="ECO:0000256" key="1">
    <source>
        <dbReference type="ARBA" id="ARBA00007406"/>
    </source>
</evidence>
<evidence type="ECO:0000256" key="4">
    <source>
        <dbReference type="PIRSR" id="PIRSR000149-2"/>
    </source>
</evidence>
<evidence type="ECO:0000313" key="10">
    <source>
        <dbReference type="EMBL" id="ACB85992.1"/>
    </source>
</evidence>
<dbReference type="CDD" id="cd05214">
    <property type="entry name" value="GAPDH_I_N"/>
    <property type="match status" value="1"/>
</dbReference>
<evidence type="ECO:0000256" key="7">
    <source>
        <dbReference type="RuleBase" id="RU000397"/>
    </source>
</evidence>
<feature type="active site" description="Nucleophile" evidence="3">
    <location>
        <position position="151"/>
    </location>
</feature>
<dbReference type="Gene3D" id="3.40.50.720">
    <property type="entry name" value="NAD(P)-binding Rossmann-like Domain"/>
    <property type="match status" value="1"/>
</dbReference>
<reference evidence="10 11" key="2">
    <citation type="journal article" date="2011" name="J. Bacteriol.">
        <title>Complete genome sequence of the anaerobic, halophilic alkalithermophile Natranaerobius thermophilus JW/NM-WN-LF.</title>
        <authorList>
            <person name="Zhao B."/>
            <person name="Mesbah N.M."/>
            <person name="Dalin E."/>
            <person name="Goodwin L."/>
            <person name="Nolan M."/>
            <person name="Pitluck S."/>
            <person name="Chertkov O."/>
            <person name="Brettin T.S."/>
            <person name="Han J."/>
            <person name="Larimer F.W."/>
            <person name="Land M.L."/>
            <person name="Hauser L."/>
            <person name="Kyrpides N."/>
            <person name="Wiegel J."/>
        </authorList>
    </citation>
    <scope>NUCLEOTIDE SEQUENCE [LARGE SCALE GENOMIC DNA]</scope>
    <source>
        <strain evidence="11">ATCC BAA-1301 / DSM 18059 / JW/NM-WN-LF</strain>
    </source>
</reference>
<dbReference type="GO" id="GO:0050661">
    <property type="term" value="F:NADP binding"/>
    <property type="evidence" value="ECO:0007669"/>
    <property type="project" value="InterPro"/>
</dbReference>
<keyword evidence="5" id="KW-0547">Nucleotide-binding</keyword>
<evidence type="ECO:0000259" key="9">
    <source>
        <dbReference type="SMART" id="SM00846"/>
    </source>
</evidence>
<feature type="binding site" evidence="4">
    <location>
        <begin position="150"/>
        <end position="152"/>
    </location>
    <ligand>
        <name>D-glyceraldehyde 3-phosphate</name>
        <dbReference type="ChEBI" id="CHEBI:59776"/>
    </ligand>
</feature>
<dbReference type="FunFam" id="3.30.360.10:FF:000002">
    <property type="entry name" value="Glyceraldehyde-3-phosphate dehydrogenase"/>
    <property type="match status" value="1"/>
</dbReference>